<accession>A0ABV7IYR6</accession>
<evidence type="ECO:0000313" key="2">
    <source>
        <dbReference type="Proteomes" id="UP001595547"/>
    </source>
</evidence>
<name>A0ABV7IYR6_9RHOB</name>
<gene>
    <name evidence="1" type="ORF">ACFOGH_05710</name>
</gene>
<evidence type="ECO:0008006" key="3">
    <source>
        <dbReference type="Google" id="ProtNLM"/>
    </source>
</evidence>
<dbReference type="RefSeq" id="WP_380072100.1">
    <property type="nucleotide sequence ID" value="NZ_JBHRTO010000001.1"/>
</dbReference>
<dbReference type="Proteomes" id="UP001595547">
    <property type="component" value="Unassembled WGS sequence"/>
</dbReference>
<organism evidence="1 2">
    <name type="scientific">Cypionkella sinensis</name>
    <dbReference type="NCBI Taxonomy" id="1756043"/>
    <lineage>
        <taxon>Bacteria</taxon>
        <taxon>Pseudomonadati</taxon>
        <taxon>Pseudomonadota</taxon>
        <taxon>Alphaproteobacteria</taxon>
        <taxon>Rhodobacterales</taxon>
        <taxon>Paracoccaceae</taxon>
        <taxon>Cypionkella</taxon>
    </lineage>
</organism>
<sequence length="103" mass="11321">MSLANGFGRGQLAPVGGRGRGAAAHRRVSVHPAMAMRPNFQVWWSALVMRKCGSANAIARQFEVTDMTGLNWLNGDTCPEGWAVFRAQQWWPEEFKLDGGCDA</sequence>
<evidence type="ECO:0000313" key="1">
    <source>
        <dbReference type="EMBL" id="MFC3180476.1"/>
    </source>
</evidence>
<keyword evidence="2" id="KW-1185">Reference proteome</keyword>
<reference evidence="2" key="1">
    <citation type="journal article" date="2019" name="Int. J. Syst. Evol. Microbiol.">
        <title>The Global Catalogue of Microorganisms (GCM) 10K type strain sequencing project: providing services to taxonomists for standard genome sequencing and annotation.</title>
        <authorList>
            <consortium name="The Broad Institute Genomics Platform"/>
            <consortium name="The Broad Institute Genome Sequencing Center for Infectious Disease"/>
            <person name="Wu L."/>
            <person name="Ma J."/>
        </authorList>
    </citation>
    <scope>NUCLEOTIDE SEQUENCE [LARGE SCALE GENOMIC DNA]</scope>
    <source>
        <strain evidence="2">KCTC 52039</strain>
    </source>
</reference>
<proteinExistence type="predicted"/>
<dbReference type="EMBL" id="JBHRTO010000001">
    <property type="protein sequence ID" value="MFC3180476.1"/>
    <property type="molecule type" value="Genomic_DNA"/>
</dbReference>
<protein>
    <recommendedName>
        <fullName evidence="3">Helix-turn-helix domain-containing protein</fullName>
    </recommendedName>
</protein>
<comment type="caution">
    <text evidence="1">The sequence shown here is derived from an EMBL/GenBank/DDBJ whole genome shotgun (WGS) entry which is preliminary data.</text>
</comment>